<feature type="compositionally biased region" description="Basic and acidic residues" evidence="1">
    <location>
        <begin position="199"/>
        <end position="213"/>
    </location>
</feature>
<evidence type="ECO:0000313" key="2">
    <source>
        <dbReference type="EMBL" id="KAK4112552.1"/>
    </source>
</evidence>
<feature type="region of interest" description="Disordered" evidence="1">
    <location>
        <begin position="1"/>
        <end position="224"/>
    </location>
</feature>
<evidence type="ECO:0000313" key="3">
    <source>
        <dbReference type="Proteomes" id="UP001302812"/>
    </source>
</evidence>
<dbReference type="Proteomes" id="UP001302812">
    <property type="component" value="Unassembled WGS sequence"/>
</dbReference>
<feature type="compositionally biased region" description="Gly residues" evidence="1">
    <location>
        <begin position="94"/>
        <end position="106"/>
    </location>
</feature>
<comment type="caution">
    <text evidence="2">The sequence shown here is derived from an EMBL/GenBank/DDBJ whole genome shotgun (WGS) entry which is preliminary data.</text>
</comment>
<accession>A0AAN6YSF7</accession>
<feature type="compositionally biased region" description="Low complexity" evidence="1">
    <location>
        <begin position="20"/>
        <end position="33"/>
    </location>
</feature>
<gene>
    <name evidence="2" type="ORF">N656DRAFT_768654</name>
</gene>
<dbReference type="EMBL" id="MU853342">
    <property type="protein sequence ID" value="KAK4112552.1"/>
    <property type="molecule type" value="Genomic_DNA"/>
</dbReference>
<dbReference type="AlphaFoldDB" id="A0AAN6YSF7"/>
<protein>
    <submittedName>
        <fullName evidence="2">Uncharacterized protein</fullName>
    </submittedName>
</protein>
<dbReference type="GeneID" id="89937766"/>
<name>A0AAN6YSF7_9PEZI</name>
<evidence type="ECO:0000256" key="1">
    <source>
        <dbReference type="SAM" id="MobiDB-lite"/>
    </source>
</evidence>
<dbReference type="RefSeq" id="XP_064670122.1">
    <property type="nucleotide sequence ID" value="XM_064813641.1"/>
</dbReference>
<dbReference type="PANTHER" id="PTHR39606:SF1">
    <property type="entry name" value="CELL SURFACE PROTEIN"/>
    <property type="match status" value="1"/>
</dbReference>
<organism evidence="2 3">
    <name type="scientific">Canariomyces notabilis</name>
    <dbReference type="NCBI Taxonomy" id="2074819"/>
    <lineage>
        <taxon>Eukaryota</taxon>
        <taxon>Fungi</taxon>
        <taxon>Dikarya</taxon>
        <taxon>Ascomycota</taxon>
        <taxon>Pezizomycotina</taxon>
        <taxon>Sordariomycetes</taxon>
        <taxon>Sordariomycetidae</taxon>
        <taxon>Sordariales</taxon>
        <taxon>Chaetomiaceae</taxon>
        <taxon>Canariomyces</taxon>
    </lineage>
</organism>
<sequence length="224" mass="22880">MYTRNERGVRQGGQPPQTYGESAASGPAPSTAGPHRHDILNKLDPRVDSTHDRQPAATSSSGIPEGTYGPHRSRIANALDPRVDSDLDSTRAGAGTGPGGGMGGSAAGPPMAHSQAVGGSHVPEGMYYGSKHTTRMANALDQRVDSDRDRHVRRGTAGVAPAPVVGGGIDATNMPAGTTGSSTTIAGTGISAPKTSGPHRSDLMNKLDPRVDSKTGAYRRGPGT</sequence>
<keyword evidence="3" id="KW-1185">Reference proteome</keyword>
<proteinExistence type="predicted"/>
<dbReference type="PANTHER" id="PTHR39606">
    <property type="entry name" value="SURFACE PROTEIN, PUTATIVE-RELATED"/>
    <property type="match status" value="1"/>
</dbReference>
<feature type="compositionally biased region" description="Low complexity" evidence="1">
    <location>
        <begin position="176"/>
        <end position="192"/>
    </location>
</feature>
<feature type="compositionally biased region" description="Basic and acidic residues" evidence="1">
    <location>
        <begin position="35"/>
        <end position="54"/>
    </location>
</feature>
<reference evidence="2" key="1">
    <citation type="journal article" date="2023" name="Mol. Phylogenet. Evol.">
        <title>Genome-scale phylogeny and comparative genomics of the fungal order Sordariales.</title>
        <authorList>
            <person name="Hensen N."/>
            <person name="Bonometti L."/>
            <person name="Westerberg I."/>
            <person name="Brannstrom I.O."/>
            <person name="Guillou S."/>
            <person name="Cros-Aarteil S."/>
            <person name="Calhoun S."/>
            <person name="Haridas S."/>
            <person name="Kuo A."/>
            <person name="Mondo S."/>
            <person name="Pangilinan J."/>
            <person name="Riley R."/>
            <person name="LaButti K."/>
            <person name="Andreopoulos B."/>
            <person name="Lipzen A."/>
            <person name="Chen C."/>
            <person name="Yan M."/>
            <person name="Daum C."/>
            <person name="Ng V."/>
            <person name="Clum A."/>
            <person name="Steindorff A."/>
            <person name="Ohm R.A."/>
            <person name="Martin F."/>
            <person name="Silar P."/>
            <person name="Natvig D.O."/>
            <person name="Lalanne C."/>
            <person name="Gautier V."/>
            <person name="Ament-Velasquez S.L."/>
            <person name="Kruys A."/>
            <person name="Hutchinson M.I."/>
            <person name="Powell A.J."/>
            <person name="Barry K."/>
            <person name="Miller A.N."/>
            <person name="Grigoriev I.V."/>
            <person name="Debuchy R."/>
            <person name="Gladieux P."/>
            <person name="Hiltunen Thoren M."/>
            <person name="Johannesson H."/>
        </authorList>
    </citation>
    <scope>NUCLEOTIDE SEQUENCE</scope>
    <source>
        <strain evidence="2">CBS 508.74</strain>
    </source>
</reference>
<reference evidence="2" key="2">
    <citation type="submission" date="2023-05" db="EMBL/GenBank/DDBJ databases">
        <authorList>
            <consortium name="Lawrence Berkeley National Laboratory"/>
            <person name="Steindorff A."/>
            <person name="Hensen N."/>
            <person name="Bonometti L."/>
            <person name="Westerberg I."/>
            <person name="Brannstrom I.O."/>
            <person name="Guillou S."/>
            <person name="Cros-Aarteil S."/>
            <person name="Calhoun S."/>
            <person name="Haridas S."/>
            <person name="Kuo A."/>
            <person name="Mondo S."/>
            <person name="Pangilinan J."/>
            <person name="Riley R."/>
            <person name="Labutti K."/>
            <person name="Andreopoulos B."/>
            <person name="Lipzen A."/>
            <person name="Chen C."/>
            <person name="Yanf M."/>
            <person name="Daum C."/>
            <person name="Ng V."/>
            <person name="Clum A."/>
            <person name="Ohm R."/>
            <person name="Martin F."/>
            <person name="Silar P."/>
            <person name="Natvig D."/>
            <person name="Lalanne C."/>
            <person name="Gautier V."/>
            <person name="Ament-Velasquez S.L."/>
            <person name="Kruys A."/>
            <person name="Hutchinson M.I."/>
            <person name="Powell A.J."/>
            <person name="Barry K."/>
            <person name="Miller A.N."/>
            <person name="Grigoriev I.V."/>
            <person name="Debuchy R."/>
            <person name="Gladieux P."/>
            <person name="Thoren M.H."/>
            <person name="Johannesson H."/>
        </authorList>
    </citation>
    <scope>NUCLEOTIDE SEQUENCE</scope>
    <source>
        <strain evidence="2">CBS 508.74</strain>
    </source>
</reference>